<dbReference type="Proteomes" id="UP000189670">
    <property type="component" value="Unassembled WGS sequence"/>
</dbReference>
<protein>
    <submittedName>
        <fullName evidence="1">Uncharacterized protein</fullName>
    </submittedName>
</protein>
<sequence>LKVSDSLSRFMIKTFELQIFQPLEIDTNQLKDGIVGQPYEQELFANGGYGIFQWKIYSGKLPSGLLIDNSANTISGIPSVPAYQSLVISVRDDDNRVSYKDLTLHIENSLEIELEKLPDAVKDTPYFENIPITGGIGPYTFDCEGLPPYLTIDQRQGIISGKSTTSGINNVGIYVTDSSWPESQRIYKKMSIQTVSVVTILTNAVLPKLIRKVPIQQITLNASHLSKNWQIVEGYLPAGIFLDTQKGVLSGTPMDKGNHVFRLQVTDIDNQTASKTFIWHVTDTLAIKTNHIPDAADGNDYHCTLEAIGGIPPYNWRLKTGELPSGLLLNDTTGTISGKPEGRSTRSFVIEINDSDVPAQIVEKEFIIDILAHDDLYIYTPSLPDARLNCTYQGSIEGLSGNPPYYWHLESGVCPSGIQLQTTQTI</sequence>
<evidence type="ECO:0000313" key="2">
    <source>
        <dbReference type="Proteomes" id="UP000189670"/>
    </source>
</evidence>
<proteinExistence type="predicted"/>
<comment type="caution">
    <text evidence="1">The sequence shown here is derived from an EMBL/GenBank/DDBJ whole genome shotgun (WGS) entry which is preliminary data.</text>
</comment>
<dbReference type="InterPro" id="IPR013783">
    <property type="entry name" value="Ig-like_fold"/>
</dbReference>
<dbReference type="Pfam" id="PF05345">
    <property type="entry name" value="He_PIG"/>
    <property type="match status" value="3"/>
</dbReference>
<name>A0A1V1NTR5_9BACT</name>
<dbReference type="EMBL" id="ATBP01002341">
    <property type="protein sequence ID" value="ETR65968.1"/>
    <property type="molecule type" value="Genomic_DNA"/>
</dbReference>
<dbReference type="PANTHER" id="PTHR37494:SF1">
    <property type="entry name" value="STAPHYLOCOCCUS AUREUS SURFACE PROTEIN A"/>
    <property type="match status" value="1"/>
</dbReference>
<dbReference type="AlphaFoldDB" id="A0A1V1NTR5"/>
<gene>
    <name evidence="1" type="ORF">OMM_13443</name>
</gene>
<feature type="non-terminal residue" evidence="1">
    <location>
        <position position="1"/>
    </location>
</feature>
<feature type="non-terminal residue" evidence="1">
    <location>
        <position position="426"/>
    </location>
</feature>
<dbReference type="GO" id="GO:0005509">
    <property type="term" value="F:calcium ion binding"/>
    <property type="evidence" value="ECO:0007669"/>
    <property type="project" value="InterPro"/>
</dbReference>
<dbReference type="SUPFAM" id="SSF49313">
    <property type="entry name" value="Cadherin-like"/>
    <property type="match status" value="1"/>
</dbReference>
<organism evidence="1 2">
    <name type="scientific">Candidatus Magnetoglobus multicellularis str. Araruama</name>
    <dbReference type="NCBI Taxonomy" id="890399"/>
    <lineage>
        <taxon>Bacteria</taxon>
        <taxon>Pseudomonadati</taxon>
        <taxon>Thermodesulfobacteriota</taxon>
        <taxon>Desulfobacteria</taxon>
        <taxon>Desulfobacterales</taxon>
        <taxon>Desulfobacteraceae</taxon>
        <taxon>Candidatus Magnetoglobus</taxon>
    </lineage>
</organism>
<accession>A0A1V1NTR5</accession>
<dbReference type="Gene3D" id="2.60.40.10">
    <property type="entry name" value="Immunoglobulins"/>
    <property type="match status" value="4"/>
</dbReference>
<reference evidence="2" key="1">
    <citation type="submission" date="2012-11" db="EMBL/GenBank/DDBJ databases">
        <authorList>
            <person name="Lucero-Rivera Y.E."/>
            <person name="Tovar-Ramirez D."/>
        </authorList>
    </citation>
    <scope>NUCLEOTIDE SEQUENCE [LARGE SCALE GENOMIC DNA]</scope>
    <source>
        <strain evidence="2">Araruama</strain>
    </source>
</reference>
<dbReference type="GO" id="GO:0016020">
    <property type="term" value="C:membrane"/>
    <property type="evidence" value="ECO:0007669"/>
    <property type="project" value="InterPro"/>
</dbReference>
<evidence type="ECO:0000313" key="1">
    <source>
        <dbReference type="EMBL" id="ETR65968.1"/>
    </source>
</evidence>
<dbReference type="InterPro" id="IPR015919">
    <property type="entry name" value="Cadherin-like_sf"/>
</dbReference>
<dbReference type="PANTHER" id="PTHR37494">
    <property type="entry name" value="HEMAGGLUTININ"/>
    <property type="match status" value="1"/>
</dbReference>